<dbReference type="EMBL" id="KZ821450">
    <property type="protein sequence ID" value="PYH37335.1"/>
    <property type="molecule type" value="Genomic_DNA"/>
</dbReference>
<dbReference type="RefSeq" id="XP_025482813.1">
    <property type="nucleotide sequence ID" value="XM_025626570.1"/>
</dbReference>
<evidence type="ECO:0000313" key="2">
    <source>
        <dbReference type="Proteomes" id="UP000247647"/>
    </source>
</evidence>
<organism evidence="1 2">
    <name type="scientific">Aspergillus neoniger (strain CBS 115656)</name>
    <dbReference type="NCBI Taxonomy" id="1448310"/>
    <lineage>
        <taxon>Eukaryota</taxon>
        <taxon>Fungi</taxon>
        <taxon>Dikarya</taxon>
        <taxon>Ascomycota</taxon>
        <taxon>Pezizomycotina</taxon>
        <taxon>Eurotiomycetes</taxon>
        <taxon>Eurotiomycetidae</taxon>
        <taxon>Eurotiales</taxon>
        <taxon>Aspergillaceae</taxon>
        <taxon>Aspergillus</taxon>
        <taxon>Aspergillus subgen. Circumdati</taxon>
    </lineage>
</organism>
<keyword evidence="2" id="KW-1185">Reference proteome</keyword>
<sequence>MQFESPGHSCFVLGCSSSALGCLVITGSTWNVNDFADGTITTTDSGVQTCDGNGGTGDNNVDCISGSSLKHDYTDNNGNGPLPITYCNPSNWNDFGGVQFAEEAYEEKRRVGIREQHLRTVSFRTEDLGFLYVQRSGTRSRPQIQAPGVEDLMISTKVFRREFIRKTFQETELGNVDTWADLRRLDTIPSELYSRIMCCLDAPTRKTLELASKGIRNRTQEASLKAKWIELRVTNDMTGFYHLLEVAYNKDICSYPETLWFEPRRLTNAGQMASTLPPWLDTSRIDSFPATSQISDAVKKISNIKTIVIEYCRSPRSANGTSGKFLQIIFSALTDAGAQPEYLYLFTKDSIQPTTELLTVVACEYYTPPSNVRIVWYKLVFLAVGEPSDGPSREYIAHMFTSLFLDAWKLKYLLWHGFPVHPMCHWWRRLMRLAINPFDGVDPKEVNGVDLWRLSIEYVDISTEDLIRFLELYGKHLTILVLYRVYDPEGGWLKVLKLLKDKRICPKVQRVRLVVGRILVNSQQIQAHSDKLEYDTDNPELNDIDRAIARCEEMGY</sequence>
<accession>A0A318YRL8</accession>
<dbReference type="AlphaFoldDB" id="A0A318YRL8"/>
<evidence type="ECO:0008006" key="3">
    <source>
        <dbReference type="Google" id="ProtNLM"/>
    </source>
</evidence>
<proteinExistence type="predicted"/>
<dbReference type="GeneID" id="37129026"/>
<gene>
    <name evidence="1" type="ORF">BO87DRAFT_413448</name>
</gene>
<protein>
    <recommendedName>
        <fullName evidence="3">F-box domain-containing protein</fullName>
    </recommendedName>
</protein>
<name>A0A318YRL8_ASPNB</name>
<reference evidence="1" key="1">
    <citation type="submission" date="2016-12" db="EMBL/GenBank/DDBJ databases">
        <title>The genomes of Aspergillus section Nigri reveals drivers in fungal speciation.</title>
        <authorList>
            <consortium name="DOE Joint Genome Institute"/>
            <person name="Vesth T.C."/>
            <person name="Nybo J."/>
            <person name="Theobald S."/>
            <person name="Brandl J."/>
            <person name="Frisvad J.C."/>
            <person name="Nielsen K.F."/>
            <person name="Lyhne E.K."/>
            <person name="Kogle M.E."/>
            <person name="Kuo A."/>
            <person name="Riley R."/>
            <person name="Clum A."/>
            <person name="Nolan M."/>
            <person name="Lipzen A."/>
            <person name="Salamov A."/>
            <person name="Henrissat B."/>
            <person name="Wiebenga A."/>
            <person name="De Vries R.P."/>
            <person name="Grigoriev I.V."/>
            <person name="Mortensen U.H."/>
            <person name="Andersen M.R."/>
            <person name="Baker S.E."/>
        </authorList>
    </citation>
    <scope>NUCLEOTIDE SEQUENCE [LARGE SCALE GENOMIC DNA]</scope>
    <source>
        <strain evidence="1">CBS 115656</strain>
    </source>
</reference>
<evidence type="ECO:0000313" key="1">
    <source>
        <dbReference type="EMBL" id="PYH37335.1"/>
    </source>
</evidence>
<dbReference type="Proteomes" id="UP000247647">
    <property type="component" value="Unassembled WGS sequence"/>
</dbReference>
<dbReference type="OrthoDB" id="4394033at2759"/>